<dbReference type="InterPro" id="IPR051350">
    <property type="entry name" value="WD_repeat-ST_regulator"/>
</dbReference>
<dbReference type="SMART" id="SM00320">
    <property type="entry name" value="WD40"/>
    <property type="match status" value="3"/>
</dbReference>
<dbReference type="OrthoDB" id="3238562at2759"/>
<evidence type="ECO:0000256" key="2">
    <source>
        <dbReference type="ARBA" id="ARBA00022737"/>
    </source>
</evidence>
<dbReference type="PROSITE" id="PS50294">
    <property type="entry name" value="WD_REPEATS_REGION"/>
    <property type="match status" value="1"/>
</dbReference>
<keyword evidence="1 3" id="KW-0853">WD repeat</keyword>
<keyword evidence="5" id="KW-1185">Reference proteome</keyword>
<organism evidence="4 5">
    <name type="scientific">Pleurotus eryngii</name>
    <name type="common">Boletus of the steppes</name>
    <dbReference type="NCBI Taxonomy" id="5323"/>
    <lineage>
        <taxon>Eukaryota</taxon>
        <taxon>Fungi</taxon>
        <taxon>Dikarya</taxon>
        <taxon>Basidiomycota</taxon>
        <taxon>Agaricomycotina</taxon>
        <taxon>Agaricomycetes</taxon>
        <taxon>Agaricomycetidae</taxon>
        <taxon>Agaricales</taxon>
        <taxon>Pleurotineae</taxon>
        <taxon>Pleurotaceae</taxon>
        <taxon>Pleurotus</taxon>
    </lineage>
</organism>
<dbReference type="InterPro" id="IPR011047">
    <property type="entry name" value="Quinoprotein_ADH-like_sf"/>
</dbReference>
<accession>A0A9P6A549</accession>
<feature type="repeat" description="WD" evidence="3">
    <location>
        <begin position="15"/>
        <end position="56"/>
    </location>
</feature>
<evidence type="ECO:0000313" key="4">
    <source>
        <dbReference type="EMBL" id="KAF9500285.1"/>
    </source>
</evidence>
<keyword evidence="2" id="KW-0677">Repeat</keyword>
<dbReference type="SUPFAM" id="SSF50998">
    <property type="entry name" value="Quinoprotein alcohol dehydrogenase-like"/>
    <property type="match status" value="1"/>
</dbReference>
<dbReference type="EMBL" id="MU154528">
    <property type="protein sequence ID" value="KAF9500285.1"/>
    <property type="molecule type" value="Genomic_DNA"/>
</dbReference>
<proteinExistence type="predicted"/>
<dbReference type="PROSITE" id="PS50082">
    <property type="entry name" value="WD_REPEATS_2"/>
    <property type="match status" value="1"/>
</dbReference>
<evidence type="ECO:0000256" key="1">
    <source>
        <dbReference type="ARBA" id="ARBA00022574"/>
    </source>
</evidence>
<sequence>MQKPTSSYSCASTLNSCHTDSINVLTFSPCGKYLASGADDGVVYIYNPRQGAKFMKVVAHHAVTTLAWHPTGNGRLFVGREDGQVVFLDIHDSGLSGSYKLPIASDKSESEPAVRALTLDYSGTHLAVAKGRAVVLLQSNGCHDQRVPFVERQIILSPPAVEGLLDEIPLPHSVQFLTYDGDVLLLVSYLCHGIICVGPAQAREAVRWHLVPPSYRMGRPTVSPDQTLLVVFNCLDGFDIYSMGSKVEMPQLRNTFRLQVSKNILLPAIFINNGKSILLGSANGSVCVASITNTASRRELPHGRGDIIQALAYHQIGSVHYVATGTSEKGVDTYIKIWKAGLPSHEVRLRRLQLDPLCKYISTTVVIALIATLFVCADDLKPYIVICVDAYCSMVLNL</sequence>
<gene>
    <name evidence="4" type="ORF">BDN71DRAFT_1427528</name>
</gene>
<dbReference type="InterPro" id="IPR015943">
    <property type="entry name" value="WD40/YVTN_repeat-like_dom_sf"/>
</dbReference>
<comment type="caution">
    <text evidence="4">The sequence shown here is derived from an EMBL/GenBank/DDBJ whole genome shotgun (WGS) entry which is preliminary data.</text>
</comment>
<dbReference type="Pfam" id="PF00400">
    <property type="entry name" value="WD40"/>
    <property type="match status" value="2"/>
</dbReference>
<dbReference type="Gene3D" id="2.130.10.10">
    <property type="entry name" value="YVTN repeat-like/Quinoprotein amine dehydrogenase"/>
    <property type="match status" value="1"/>
</dbReference>
<dbReference type="AlphaFoldDB" id="A0A9P6A549"/>
<evidence type="ECO:0000313" key="5">
    <source>
        <dbReference type="Proteomes" id="UP000807025"/>
    </source>
</evidence>
<reference evidence="4" key="1">
    <citation type="submission" date="2020-11" db="EMBL/GenBank/DDBJ databases">
        <authorList>
            <consortium name="DOE Joint Genome Institute"/>
            <person name="Ahrendt S."/>
            <person name="Riley R."/>
            <person name="Andreopoulos W."/>
            <person name="Labutti K."/>
            <person name="Pangilinan J."/>
            <person name="Ruiz-Duenas F.J."/>
            <person name="Barrasa J.M."/>
            <person name="Sanchez-Garcia M."/>
            <person name="Camarero S."/>
            <person name="Miyauchi S."/>
            <person name="Serrano A."/>
            <person name="Linde D."/>
            <person name="Babiker R."/>
            <person name="Drula E."/>
            <person name="Ayuso-Fernandez I."/>
            <person name="Pacheco R."/>
            <person name="Padilla G."/>
            <person name="Ferreira P."/>
            <person name="Barriuso J."/>
            <person name="Kellner H."/>
            <person name="Castanera R."/>
            <person name="Alfaro M."/>
            <person name="Ramirez L."/>
            <person name="Pisabarro A.G."/>
            <person name="Kuo A."/>
            <person name="Tritt A."/>
            <person name="Lipzen A."/>
            <person name="He G."/>
            <person name="Yan M."/>
            <person name="Ng V."/>
            <person name="Cullen D."/>
            <person name="Martin F."/>
            <person name="Rosso M.-N."/>
            <person name="Henrissat B."/>
            <person name="Hibbett D."/>
            <person name="Martinez A.T."/>
            <person name="Grigoriev I.V."/>
        </authorList>
    </citation>
    <scope>NUCLEOTIDE SEQUENCE</scope>
    <source>
        <strain evidence="4">ATCC 90797</strain>
    </source>
</reference>
<dbReference type="PANTHER" id="PTHR22838:SF0">
    <property type="entry name" value="WD REPEAT-CONTAINING PROTEIN 26"/>
    <property type="match status" value="1"/>
</dbReference>
<evidence type="ECO:0000256" key="3">
    <source>
        <dbReference type="PROSITE-ProRule" id="PRU00221"/>
    </source>
</evidence>
<dbReference type="Proteomes" id="UP000807025">
    <property type="component" value="Unassembled WGS sequence"/>
</dbReference>
<protein>
    <submittedName>
        <fullName evidence="4">WD40 repeat-like protein</fullName>
    </submittedName>
</protein>
<dbReference type="PANTHER" id="PTHR22838">
    <property type="entry name" value="WD REPEAT PROTEIN 26-RELATED"/>
    <property type="match status" value="1"/>
</dbReference>
<dbReference type="InterPro" id="IPR001680">
    <property type="entry name" value="WD40_rpt"/>
</dbReference>
<name>A0A9P6A549_PLEER</name>